<evidence type="ECO:0000256" key="3">
    <source>
        <dbReference type="ARBA" id="ARBA00023125"/>
    </source>
</evidence>
<evidence type="ECO:0000256" key="4">
    <source>
        <dbReference type="ARBA" id="ARBA00023163"/>
    </source>
</evidence>
<evidence type="ECO:0000313" key="7">
    <source>
        <dbReference type="EMBL" id="MBC5785748.1"/>
    </source>
</evidence>
<evidence type="ECO:0000256" key="2">
    <source>
        <dbReference type="ARBA" id="ARBA00023015"/>
    </source>
</evidence>
<dbReference type="RefSeq" id="WP_187078494.1">
    <property type="nucleotide sequence ID" value="NZ_JACORT010000012.1"/>
</dbReference>
<dbReference type="SUPFAM" id="SSF53850">
    <property type="entry name" value="Periplasmic binding protein-like II"/>
    <property type="match status" value="1"/>
</dbReference>
<dbReference type="PANTHER" id="PTHR30419">
    <property type="entry name" value="HTH-TYPE TRANSCRIPTIONAL REGULATOR YBHD"/>
    <property type="match status" value="1"/>
</dbReference>
<dbReference type="EMBL" id="JACORT010000012">
    <property type="protein sequence ID" value="MBC5785748.1"/>
    <property type="molecule type" value="Genomic_DNA"/>
</dbReference>
<evidence type="ECO:0000259" key="6">
    <source>
        <dbReference type="PROSITE" id="PS50931"/>
    </source>
</evidence>
<evidence type="ECO:0000256" key="1">
    <source>
        <dbReference type="ARBA" id="ARBA00009437"/>
    </source>
</evidence>
<dbReference type="AlphaFoldDB" id="A0A923MW09"/>
<dbReference type="PROSITE" id="PS50931">
    <property type="entry name" value="HTH_LYSR"/>
    <property type="match status" value="1"/>
</dbReference>
<dbReference type="InterPro" id="IPR050950">
    <property type="entry name" value="HTH-type_LysR_regulators"/>
</dbReference>
<dbReference type="PANTHER" id="PTHR30419:SF8">
    <property type="entry name" value="NITROGEN ASSIMILATION TRANSCRIPTIONAL ACTIVATOR-RELATED"/>
    <property type="match status" value="1"/>
</dbReference>
<comment type="similarity">
    <text evidence="1">Belongs to the LysR transcriptional regulatory family.</text>
</comment>
<dbReference type="InterPro" id="IPR036388">
    <property type="entry name" value="WH-like_DNA-bd_sf"/>
</dbReference>
<evidence type="ECO:0000256" key="5">
    <source>
        <dbReference type="SAM" id="MobiDB-lite"/>
    </source>
</evidence>
<dbReference type="Gene3D" id="1.10.10.10">
    <property type="entry name" value="Winged helix-like DNA-binding domain superfamily/Winged helix DNA-binding domain"/>
    <property type="match status" value="1"/>
</dbReference>
<keyword evidence="8" id="KW-1185">Reference proteome</keyword>
<accession>A0A923MW09</accession>
<evidence type="ECO:0000313" key="8">
    <source>
        <dbReference type="Proteomes" id="UP000608513"/>
    </source>
</evidence>
<dbReference type="Proteomes" id="UP000608513">
    <property type="component" value="Unassembled WGS sequence"/>
</dbReference>
<name>A0A923MW09_9BURK</name>
<gene>
    <name evidence="7" type="ORF">H8N03_22595</name>
</gene>
<feature type="domain" description="HTH lysR-type" evidence="6">
    <location>
        <begin position="12"/>
        <end position="69"/>
    </location>
</feature>
<dbReference type="InterPro" id="IPR000847">
    <property type="entry name" value="LysR_HTH_N"/>
</dbReference>
<sequence length="331" mass="35393">MTASTDFLVRRLRLRHLDLLVALAEAGTMRAAATRLNLSQPALSKMLVEVEDGFGARLFERTPQGVAANALGQAAVYRARVILGELERGREEVDALRAGASGVLRLGTLSVTASVPRAIAHLRQKVHGARVQVQEGRVRELVQRLLDGELDAVFGAITPELLASDLLPLLRPELLLADELCVVCADGHPLARRRTLAWADLSSQAWVAPPKDTLVRQALMTAFLNEGLQPPEPAVEVLSSVTVGSLLRLDPSLLAAVRLEHAQDELARGGMRRLPVAPVVPLPSLGLYTRRSAGAAPPLVRALGDALRRFGQPARGSRATAAAPGRTSARS</sequence>
<organism evidence="7 8">
    <name type="scientific">Ramlibacter cellulosilyticus</name>
    <dbReference type="NCBI Taxonomy" id="2764187"/>
    <lineage>
        <taxon>Bacteria</taxon>
        <taxon>Pseudomonadati</taxon>
        <taxon>Pseudomonadota</taxon>
        <taxon>Betaproteobacteria</taxon>
        <taxon>Burkholderiales</taxon>
        <taxon>Comamonadaceae</taxon>
        <taxon>Ramlibacter</taxon>
    </lineage>
</organism>
<dbReference type="GO" id="GO:0005829">
    <property type="term" value="C:cytosol"/>
    <property type="evidence" value="ECO:0007669"/>
    <property type="project" value="TreeGrafter"/>
</dbReference>
<reference evidence="7" key="1">
    <citation type="submission" date="2020-08" db="EMBL/GenBank/DDBJ databases">
        <title>Ramlibacter sp. USB13 16S ribosomal RNA gene genome sequencing and assembly.</title>
        <authorList>
            <person name="Kang M."/>
        </authorList>
    </citation>
    <scope>NUCLEOTIDE SEQUENCE</scope>
    <source>
        <strain evidence="7">USB13</strain>
    </source>
</reference>
<keyword evidence="3" id="KW-0238">DNA-binding</keyword>
<dbReference type="GO" id="GO:0003677">
    <property type="term" value="F:DNA binding"/>
    <property type="evidence" value="ECO:0007669"/>
    <property type="project" value="UniProtKB-KW"/>
</dbReference>
<proteinExistence type="inferred from homology"/>
<dbReference type="Pfam" id="PF03466">
    <property type="entry name" value="LysR_substrate"/>
    <property type="match status" value="1"/>
</dbReference>
<dbReference type="GO" id="GO:0003700">
    <property type="term" value="F:DNA-binding transcription factor activity"/>
    <property type="evidence" value="ECO:0007669"/>
    <property type="project" value="InterPro"/>
</dbReference>
<dbReference type="Gene3D" id="3.40.190.10">
    <property type="entry name" value="Periplasmic binding protein-like II"/>
    <property type="match status" value="2"/>
</dbReference>
<dbReference type="PRINTS" id="PR00039">
    <property type="entry name" value="HTHLYSR"/>
</dbReference>
<comment type="caution">
    <text evidence="7">The sequence shown here is derived from an EMBL/GenBank/DDBJ whole genome shotgun (WGS) entry which is preliminary data.</text>
</comment>
<protein>
    <submittedName>
        <fullName evidence="7">LysR family transcriptional regulator</fullName>
    </submittedName>
</protein>
<dbReference type="InterPro" id="IPR005119">
    <property type="entry name" value="LysR_subst-bd"/>
</dbReference>
<keyword evidence="4" id="KW-0804">Transcription</keyword>
<dbReference type="SUPFAM" id="SSF46785">
    <property type="entry name" value="Winged helix' DNA-binding domain"/>
    <property type="match status" value="1"/>
</dbReference>
<feature type="region of interest" description="Disordered" evidence="5">
    <location>
        <begin position="312"/>
        <end position="331"/>
    </location>
</feature>
<dbReference type="InterPro" id="IPR036390">
    <property type="entry name" value="WH_DNA-bd_sf"/>
</dbReference>
<keyword evidence="2" id="KW-0805">Transcription regulation</keyword>
<dbReference type="Pfam" id="PF00126">
    <property type="entry name" value="HTH_1"/>
    <property type="match status" value="1"/>
</dbReference>